<dbReference type="OrthoDB" id="1742140at2759"/>
<sequence length="625" mass="71393">MITADLTLNNNIEIKIVVIYGSNSRTARRTLWNDIEDLACNVTKPLALLGDFNNILSSQEKVGGRQVRRFQIVDFIQCIQNTDLVDCKYKGNFLTWNNKKVWGRRIACKLDRDMVNSCWVSAFNRSEVEFSNHGISDHSPSILTIFSGTNHGPISFKFINSWADIPKIEEVNNLQVYPLNMFHANADRSVLEDYTKLIRLDESQKRQKSRVQWLALGDQNNAFFHRSMQSRRSRNNITTIFNEEGKELVNEEDIAAEGIKYFVDIVGKPHSEGNIFGVERKRAADPPLSAGRGVVTLSKREVLELGTSLKILQSRDITTRNGKDTKFWLDPWHPMGILKNLFNQSLKYDSTLHLNATMDNVINNGEWVIPFNSEFLLSEIWEGEMHVQIDAHAPDEIIWSISSNGVYNMKQTYEYIRPTKTPLSWTKLVWFQGNIPKHNFISYPALAWHKALKTQDKLLKWGVVDFSICVLCYSDCESNEHLFCECEYSKFIWSALLNKILFRHQVGSWDDEISYGAIARNFMGIARSACTGRVNSQDIAVHELQEVMFGLLLADAAPETKVILKCDSQLAVDIIHGKEANRAPDHITKLAPTFGHFDLDVNCFDAVLAKILDEDAEGKLYFRKV</sequence>
<evidence type="ECO:0000259" key="1">
    <source>
        <dbReference type="Pfam" id="PF13966"/>
    </source>
</evidence>
<dbReference type="AlphaFoldDB" id="A0A7J7LD37"/>
<reference evidence="2 3" key="1">
    <citation type="journal article" date="2020" name="IScience">
        <title>Genome Sequencing of the Endangered Kingdonia uniflora (Circaeasteraceae, Ranunculales) Reveals Potential Mechanisms of Evolutionary Specialization.</title>
        <authorList>
            <person name="Sun Y."/>
            <person name="Deng T."/>
            <person name="Zhang A."/>
            <person name="Moore M.J."/>
            <person name="Landis J.B."/>
            <person name="Lin N."/>
            <person name="Zhang H."/>
            <person name="Zhang X."/>
            <person name="Huang J."/>
            <person name="Zhang X."/>
            <person name="Sun H."/>
            <person name="Wang H."/>
        </authorList>
    </citation>
    <scope>NUCLEOTIDE SEQUENCE [LARGE SCALE GENOMIC DNA]</scope>
    <source>
        <strain evidence="2">TB1705</strain>
        <tissue evidence="2">Leaf</tissue>
    </source>
</reference>
<dbReference type="InterPro" id="IPR036691">
    <property type="entry name" value="Endo/exonu/phosph_ase_sf"/>
</dbReference>
<feature type="domain" description="Reverse transcriptase zinc-binding" evidence="1">
    <location>
        <begin position="407"/>
        <end position="493"/>
    </location>
</feature>
<comment type="caution">
    <text evidence="2">The sequence shown here is derived from an EMBL/GenBank/DDBJ whole genome shotgun (WGS) entry which is preliminary data.</text>
</comment>
<evidence type="ECO:0000313" key="3">
    <source>
        <dbReference type="Proteomes" id="UP000541444"/>
    </source>
</evidence>
<dbReference type="Pfam" id="PF13966">
    <property type="entry name" value="zf-RVT"/>
    <property type="match status" value="1"/>
</dbReference>
<keyword evidence="3" id="KW-1185">Reference proteome</keyword>
<dbReference type="EMBL" id="JACGCM010002370">
    <property type="protein sequence ID" value="KAF6140462.1"/>
    <property type="molecule type" value="Genomic_DNA"/>
</dbReference>
<gene>
    <name evidence="2" type="ORF">GIB67_010292</name>
</gene>
<evidence type="ECO:0000313" key="2">
    <source>
        <dbReference type="EMBL" id="KAF6140462.1"/>
    </source>
</evidence>
<proteinExistence type="predicted"/>
<accession>A0A7J7LD37</accession>
<protein>
    <recommendedName>
        <fullName evidence="1">Reverse transcriptase zinc-binding domain-containing protein</fullName>
    </recommendedName>
</protein>
<dbReference type="Gene3D" id="3.60.10.10">
    <property type="entry name" value="Endonuclease/exonuclease/phosphatase"/>
    <property type="match status" value="1"/>
</dbReference>
<dbReference type="InterPro" id="IPR026960">
    <property type="entry name" value="RVT-Znf"/>
</dbReference>
<name>A0A7J7LD37_9MAGN</name>
<dbReference type="SUPFAM" id="SSF56219">
    <property type="entry name" value="DNase I-like"/>
    <property type="match status" value="1"/>
</dbReference>
<organism evidence="2 3">
    <name type="scientific">Kingdonia uniflora</name>
    <dbReference type="NCBI Taxonomy" id="39325"/>
    <lineage>
        <taxon>Eukaryota</taxon>
        <taxon>Viridiplantae</taxon>
        <taxon>Streptophyta</taxon>
        <taxon>Embryophyta</taxon>
        <taxon>Tracheophyta</taxon>
        <taxon>Spermatophyta</taxon>
        <taxon>Magnoliopsida</taxon>
        <taxon>Ranunculales</taxon>
        <taxon>Circaeasteraceae</taxon>
        <taxon>Kingdonia</taxon>
    </lineage>
</organism>
<dbReference type="PANTHER" id="PTHR33710">
    <property type="entry name" value="BNAC02G09200D PROTEIN"/>
    <property type="match status" value="1"/>
</dbReference>
<dbReference type="PANTHER" id="PTHR33710:SF71">
    <property type="entry name" value="ENDONUCLEASE_EXONUCLEASE_PHOSPHATASE DOMAIN-CONTAINING PROTEIN"/>
    <property type="match status" value="1"/>
</dbReference>
<dbReference type="Proteomes" id="UP000541444">
    <property type="component" value="Unassembled WGS sequence"/>
</dbReference>